<evidence type="ECO:0000256" key="6">
    <source>
        <dbReference type="ARBA" id="ARBA00023186"/>
    </source>
</evidence>
<evidence type="ECO:0000256" key="8">
    <source>
        <dbReference type="ARBA" id="ARBA00072274"/>
    </source>
</evidence>
<dbReference type="EMBL" id="BNAI01000005">
    <property type="protein sequence ID" value="GHF21821.1"/>
    <property type="molecule type" value="Genomic_DNA"/>
</dbReference>
<comment type="similarity">
    <text evidence="2 10 12">Belongs to the GrpE family.</text>
</comment>
<evidence type="ECO:0000256" key="11">
    <source>
        <dbReference type="RuleBase" id="RU000639"/>
    </source>
</evidence>
<dbReference type="GO" id="GO:0042803">
    <property type="term" value="F:protein homodimerization activity"/>
    <property type="evidence" value="ECO:0007669"/>
    <property type="project" value="InterPro"/>
</dbReference>
<dbReference type="InterPro" id="IPR000740">
    <property type="entry name" value="GrpE"/>
</dbReference>
<dbReference type="Gene3D" id="2.30.22.10">
    <property type="entry name" value="Head domain of nucleotide exchange factor GrpE"/>
    <property type="match status" value="1"/>
</dbReference>
<evidence type="ECO:0000256" key="4">
    <source>
        <dbReference type="ARBA" id="ARBA00022490"/>
    </source>
</evidence>
<evidence type="ECO:0000256" key="1">
    <source>
        <dbReference type="ARBA" id="ARBA00004496"/>
    </source>
</evidence>
<dbReference type="Pfam" id="PF01025">
    <property type="entry name" value="GrpE"/>
    <property type="match status" value="1"/>
</dbReference>
<feature type="compositionally biased region" description="Basic and acidic residues" evidence="14">
    <location>
        <begin position="1"/>
        <end position="34"/>
    </location>
</feature>
<evidence type="ECO:0000313" key="16">
    <source>
        <dbReference type="Proteomes" id="UP000617531"/>
    </source>
</evidence>
<dbReference type="CDD" id="cd00446">
    <property type="entry name" value="GrpE"/>
    <property type="match status" value="1"/>
</dbReference>
<dbReference type="PRINTS" id="PR00773">
    <property type="entry name" value="GRPEPROTEIN"/>
</dbReference>
<keyword evidence="5 10" id="KW-0346">Stress response</keyword>
<dbReference type="PROSITE" id="PS01071">
    <property type="entry name" value="GRPE"/>
    <property type="match status" value="1"/>
</dbReference>
<dbReference type="GO" id="GO:0005737">
    <property type="term" value="C:cytoplasm"/>
    <property type="evidence" value="ECO:0007669"/>
    <property type="project" value="UniProtKB-SubCell"/>
</dbReference>
<comment type="subcellular location">
    <subcellularLocation>
        <location evidence="1 10">Cytoplasm</location>
    </subcellularLocation>
</comment>
<feature type="compositionally biased region" description="Acidic residues" evidence="14">
    <location>
        <begin position="49"/>
        <end position="71"/>
    </location>
</feature>
<evidence type="ECO:0000256" key="9">
    <source>
        <dbReference type="ARBA" id="ARBA00076414"/>
    </source>
</evidence>
<feature type="region of interest" description="Disordered" evidence="14">
    <location>
        <begin position="1"/>
        <end position="72"/>
    </location>
</feature>
<dbReference type="GO" id="GO:0000774">
    <property type="term" value="F:adenyl-nucleotide exchange factor activity"/>
    <property type="evidence" value="ECO:0007669"/>
    <property type="project" value="InterPro"/>
</dbReference>
<evidence type="ECO:0000256" key="7">
    <source>
        <dbReference type="ARBA" id="ARBA00053401"/>
    </source>
</evidence>
<evidence type="ECO:0000256" key="14">
    <source>
        <dbReference type="SAM" id="MobiDB-lite"/>
    </source>
</evidence>
<dbReference type="FunFam" id="2.30.22.10:FF:000001">
    <property type="entry name" value="Protein GrpE"/>
    <property type="match status" value="1"/>
</dbReference>
<dbReference type="SUPFAM" id="SSF58014">
    <property type="entry name" value="Coiled-coil domain of nucleotide exchange factor GrpE"/>
    <property type="match status" value="1"/>
</dbReference>
<dbReference type="GO" id="GO:0051082">
    <property type="term" value="F:unfolded protein binding"/>
    <property type="evidence" value="ECO:0007669"/>
    <property type="project" value="TreeGrafter"/>
</dbReference>
<dbReference type="RefSeq" id="WP_191283710.1">
    <property type="nucleotide sequence ID" value="NZ_BNAI01000005.1"/>
</dbReference>
<dbReference type="Proteomes" id="UP000617531">
    <property type="component" value="Unassembled WGS sequence"/>
</dbReference>
<dbReference type="InterPro" id="IPR013805">
    <property type="entry name" value="GrpE_CC"/>
</dbReference>
<dbReference type="Gene3D" id="3.90.20.20">
    <property type="match status" value="1"/>
</dbReference>
<dbReference type="AlphaFoldDB" id="A0A8J3M2L3"/>
<evidence type="ECO:0000313" key="15">
    <source>
        <dbReference type="EMBL" id="GHF21821.1"/>
    </source>
</evidence>
<organism evidence="15 16">
    <name type="scientific">Pseudolysinimonas yzui</name>
    <dbReference type="NCBI Taxonomy" id="2708254"/>
    <lineage>
        <taxon>Bacteria</taxon>
        <taxon>Bacillati</taxon>
        <taxon>Actinomycetota</taxon>
        <taxon>Actinomycetes</taxon>
        <taxon>Micrococcales</taxon>
        <taxon>Microbacteriaceae</taxon>
        <taxon>Pseudolysinimonas</taxon>
    </lineage>
</organism>
<dbReference type="GO" id="GO:0006457">
    <property type="term" value="P:protein folding"/>
    <property type="evidence" value="ECO:0007669"/>
    <property type="project" value="InterPro"/>
</dbReference>
<dbReference type="InterPro" id="IPR009012">
    <property type="entry name" value="GrpE_head"/>
</dbReference>
<sequence>MTDDAKDKTPKGDDDAPKIHDKRKIDPDTGEARVTEPVADGFRKKPTDEPVEDSTVDSDEPAVDEAPEADDIPLIAAEGADVEFTDEDLELLAEAERDLVAEYRDRAARAEAELKNFRTRVERDRQANREVVIAEVIRSLLPAIDDLDRADAHGDLVEGSPLAIVAQKIRAGFDKYGLVKVGEKGERFDPKLHEALVRLPSADVEFDTVADVIEPGYLIGERLIRAAKVAVSSPE</sequence>
<comment type="subunit">
    <text evidence="3 10">Homodimer.</text>
</comment>
<reference evidence="15" key="2">
    <citation type="submission" date="2020-09" db="EMBL/GenBank/DDBJ databases">
        <authorList>
            <person name="Sun Q."/>
            <person name="Zhou Y."/>
        </authorList>
    </citation>
    <scope>NUCLEOTIDE SEQUENCE</scope>
    <source>
        <strain evidence="15">CGMCC 1.16548</strain>
    </source>
</reference>
<keyword evidence="16" id="KW-1185">Reference proteome</keyword>
<dbReference type="GO" id="GO:0051087">
    <property type="term" value="F:protein-folding chaperone binding"/>
    <property type="evidence" value="ECO:0007669"/>
    <property type="project" value="InterPro"/>
</dbReference>
<dbReference type="PANTHER" id="PTHR21237">
    <property type="entry name" value="GRPE PROTEIN"/>
    <property type="match status" value="1"/>
</dbReference>
<accession>A0A8J3M2L3</accession>
<proteinExistence type="inferred from homology"/>
<evidence type="ECO:0000256" key="13">
    <source>
        <dbReference type="SAM" id="Coils"/>
    </source>
</evidence>
<evidence type="ECO:0000256" key="10">
    <source>
        <dbReference type="HAMAP-Rule" id="MF_01151"/>
    </source>
</evidence>
<evidence type="ECO:0000256" key="5">
    <source>
        <dbReference type="ARBA" id="ARBA00023016"/>
    </source>
</evidence>
<keyword evidence="4 10" id="KW-0963">Cytoplasm</keyword>
<feature type="coiled-coil region" evidence="13">
    <location>
        <begin position="93"/>
        <end position="127"/>
    </location>
</feature>
<gene>
    <name evidence="10 15" type="primary">grpE</name>
    <name evidence="15" type="ORF">GCM10011600_23550</name>
</gene>
<comment type="caution">
    <text evidence="15">The sequence shown here is derived from an EMBL/GenBank/DDBJ whole genome shotgun (WGS) entry which is preliminary data.</text>
</comment>
<dbReference type="HAMAP" id="MF_01151">
    <property type="entry name" value="GrpE"/>
    <property type="match status" value="1"/>
</dbReference>
<name>A0A8J3M2L3_9MICO</name>
<comment type="function">
    <text evidence="7 10 11">Participates actively in the response to hyperosmotic and heat shock by preventing the aggregation of stress-denatured proteins, in association with DnaK and GrpE. It is the nucleotide exchange factor for DnaK and may function as a thermosensor. Unfolded proteins bind initially to DnaJ; upon interaction with the DnaJ-bound protein, DnaK hydrolyzes its bound ATP, resulting in the formation of a stable complex. GrpE releases ADP from DnaK; ATP binding to DnaK triggers the release of the substrate protein, thus completing the reaction cycle. Several rounds of ATP-dependent interactions between DnaJ, DnaK and GrpE are required for fully efficient folding.</text>
</comment>
<keyword evidence="13" id="KW-0175">Coiled coil</keyword>
<evidence type="ECO:0000256" key="12">
    <source>
        <dbReference type="RuleBase" id="RU004478"/>
    </source>
</evidence>
<evidence type="ECO:0000256" key="2">
    <source>
        <dbReference type="ARBA" id="ARBA00009054"/>
    </source>
</evidence>
<protein>
    <recommendedName>
        <fullName evidence="8 10">Protein GrpE</fullName>
    </recommendedName>
    <alternativeName>
        <fullName evidence="9 10">HSP-70 cofactor</fullName>
    </alternativeName>
</protein>
<dbReference type="SUPFAM" id="SSF51064">
    <property type="entry name" value="Head domain of nucleotide exchange factor GrpE"/>
    <property type="match status" value="1"/>
</dbReference>
<evidence type="ECO:0000256" key="3">
    <source>
        <dbReference type="ARBA" id="ARBA00011738"/>
    </source>
</evidence>
<dbReference type="PANTHER" id="PTHR21237:SF23">
    <property type="entry name" value="GRPE PROTEIN HOMOLOG, MITOCHONDRIAL"/>
    <property type="match status" value="1"/>
</dbReference>
<keyword evidence="6 10" id="KW-0143">Chaperone</keyword>
<reference evidence="15" key="1">
    <citation type="journal article" date="2014" name="Int. J. Syst. Evol. Microbiol.">
        <title>Complete genome sequence of Corynebacterium casei LMG S-19264T (=DSM 44701T), isolated from a smear-ripened cheese.</title>
        <authorList>
            <consortium name="US DOE Joint Genome Institute (JGI-PGF)"/>
            <person name="Walter F."/>
            <person name="Albersmeier A."/>
            <person name="Kalinowski J."/>
            <person name="Ruckert C."/>
        </authorList>
    </citation>
    <scope>NUCLEOTIDE SEQUENCE</scope>
    <source>
        <strain evidence="15">CGMCC 1.16548</strain>
    </source>
</reference>